<gene>
    <name evidence="2" type="ORF">BBOMB_1056</name>
</gene>
<dbReference type="GO" id="GO:0006259">
    <property type="term" value="P:DNA metabolic process"/>
    <property type="evidence" value="ECO:0007669"/>
    <property type="project" value="InterPro"/>
</dbReference>
<dbReference type="EMBL" id="ATLK01000001">
    <property type="protein sequence ID" value="KFF31669.1"/>
    <property type="molecule type" value="Genomic_DNA"/>
</dbReference>
<accession>A0A080N6J1</accession>
<feature type="region of interest" description="Disordered" evidence="1">
    <location>
        <begin position="251"/>
        <end position="301"/>
    </location>
</feature>
<dbReference type="InterPro" id="IPR018330">
    <property type="entry name" value="RecT_fam"/>
</dbReference>
<keyword evidence="3" id="KW-1185">Reference proteome</keyword>
<protein>
    <submittedName>
        <fullName evidence="2">Recombination and repair protein RecT</fullName>
    </submittedName>
</protein>
<evidence type="ECO:0000256" key="1">
    <source>
        <dbReference type="SAM" id="MobiDB-lite"/>
    </source>
</evidence>
<name>A0A080N6J1_9BIFI</name>
<organism evidence="2 3">
    <name type="scientific">Bifidobacterium bombi DSM 19703</name>
    <dbReference type="NCBI Taxonomy" id="1341695"/>
    <lineage>
        <taxon>Bacteria</taxon>
        <taxon>Bacillati</taxon>
        <taxon>Actinomycetota</taxon>
        <taxon>Actinomycetes</taxon>
        <taxon>Bifidobacteriales</taxon>
        <taxon>Bifidobacteriaceae</taxon>
        <taxon>Bifidobacterium</taxon>
    </lineage>
</organism>
<dbReference type="STRING" id="1341695.BBOMB_1056"/>
<dbReference type="Proteomes" id="UP000028730">
    <property type="component" value="Unassembled WGS sequence"/>
</dbReference>
<reference evidence="2 3" key="1">
    <citation type="journal article" date="2014" name="Appl. Environ. Microbiol.">
        <title>Genomic encyclopedia of type strains of the genus Bifidobacterium.</title>
        <authorList>
            <person name="Milani C."/>
            <person name="Lugli G.A."/>
            <person name="Duranti S."/>
            <person name="Turroni F."/>
            <person name="Bottacini F."/>
            <person name="Mangifesta M."/>
            <person name="Sanchez B."/>
            <person name="Viappiani A."/>
            <person name="Mancabelli L."/>
            <person name="Taminiau B."/>
            <person name="Delcenserie V."/>
            <person name="Barrangou R."/>
            <person name="Margolles A."/>
            <person name="van Sinderen D."/>
            <person name="Ventura M."/>
        </authorList>
    </citation>
    <scope>NUCLEOTIDE SEQUENCE [LARGE SCALE GENOMIC DNA]</scope>
    <source>
        <strain evidence="2 3">DSM 19703</strain>
    </source>
</reference>
<proteinExistence type="predicted"/>
<dbReference type="InterPro" id="IPR004590">
    <property type="entry name" value="ssDNA_annealing_RecT"/>
</dbReference>
<dbReference type="AlphaFoldDB" id="A0A080N6J1"/>
<feature type="compositionally biased region" description="Polar residues" evidence="1">
    <location>
        <begin position="253"/>
        <end position="263"/>
    </location>
</feature>
<dbReference type="Pfam" id="PF03837">
    <property type="entry name" value="RecT"/>
    <property type="match status" value="1"/>
</dbReference>
<sequence>MGELTQQTQSRGLQTKSPTGKLKTMLEKSWPRIQAVIGNNMSGERLYQLCVSTINKNPKLADCTPESVLSCFMQCSALGLEPSDVDGLGRAYILPYGNGRNGRTQATFILGYKGIIDLARRSGQIKSIHAQAVYEGDDFECWEDETGQHFKYRQNPNASHEPGKLTDVFVNAQLMTGGFVFEHMTRSEVDRIRARSKARNNGPWASDYEAMAKKTVIRRVFPYLPVSVNAQQAVNVDESTPDYREIFHPIVEQPSTPTESTQIEGEVVEENTSETKETFHSDDGDSSADEQNDPWTGKEAK</sequence>
<feature type="compositionally biased region" description="Polar residues" evidence="1">
    <location>
        <begin position="1"/>
        <end position="18"/>
    </location>
</feature>
<feature type="compositionally biased region" description="Basic and acidic residues" evidence="1">
    <location>
        <begin position="273"/>
        <end position="283"/>
    </location>
</feature>
<feature type="region of interest" description="Disordered" evidence="1">
    <location>
        <begin position="1"/>
        <end position="21"/>
    </location>
</feature>
<evidence type="ECO:0000313" key="3">
    <source>
        <dbReference type="Proteomes" id="UP000028730"/>
    </source>
</evidence>
<dbReference type="GO" id="GO:0003677">
    <property type="term" value="F:DNA binding"/>
    <property type="evidence" value="ECO:0007669"/>
    <property type="project" value="InterPro"/>
</dbReference>
<dbReference type="NCBIfam" id="TIGR00616">
    <property type="entry name" value="rect"/>
    <property type="match status" value="1"/>
</dbReference>
<dbReference type="eggNOG" id="COG3723">
    <property type="taxonomic scope" value="Bacteria"/>
</dbReference>
<evidence type="ECO:0000313" key="2">
    <source>
        <dbReference type="EMBL" id="KFF31669.1"/>
    </source>
</evidence>
<comment type="caution">
    <text evidence="2">The sequence shown here is derived from an EMBL/GenBank/DDBJ whole genome shotgun (WGS) entry which is preliminary data.</text>
</comment>